<dbReference type="AlphaFoldDB" id="A0A8J1TJM2"/>
<dbReference type="InterPro" id="IPR014853">
    <property type="entry name" value="VWF/SSPO/ZAN-like_Cys-rich_dom"/>
</dbReference>
<keyword evidence="4" id="KW-1185">Reference proteome</keyword>
<dbReference type="PROSITE" id="PS50092">
    <property type="entry name" value="TSP1"/>
    <property type="match status" value="2"/>
</dbReference>
<evidence type="ECO:0000313" key="4">
    <source>
        <dbReference type="Proteomes" id="UP000749559"/>
    </source>
</evidence>
<dbReference type="EMBL" id="CAIIXF020000002">
    <property type="protein sequence ID" value="CAH1778121.1"/>
    <property type="molecule type" value="Genomic_DNA"/>
</dbReference>
<organism evidence="3 4">
    <name type="scientific">Owenia fusiformis</name>
    <name type="common">Polychaete worm</name>
    <dbReference type="NCBI Taxonomy" id="6347"/>
    <lineage>
        <taxon>Eukaryota</taxon>
        <taxon>Metazoa</taxon>
        <taxon>Spiralia</taxon>
        <taxon>Lophotrochozoa</taxon>
        <taxon>Annelida</taxon>
        <taxon>Polychaeta</taxon>
        <taxon>Sedentaria</taxon>
        <taxon>Canalipalpata</taxon>
        <taxon>Sabellida</taxon>
        <taxon>Oweniida</taxon>
        <taxon>Oweniidae</taxon>
        <taxon>Owenia</taxon>
    </lineage>
</organism>
<protein>
    <submittedName>
        <fullName evidence="3">Uncharacterized protein</fullName>
    </submittedName>
</protein>
<dbReference type="Gene3D" id="2.10.25.10">
    <property type="entry name" value="Laminin"/>
    <property type="match status" value="1"/>
</dbReference>
<sequence>MLKVKILLGIVILISIVDHFAAAKGKAYPDCVKKCKAAGFNKRKCNGWCKIPKGAKVDGVCWKECIAELGGSEFRACMKKCAWIPVGCKWKQWTDWGKCTECDKCCQKHCIRTRGKIPAQGGGKPCEGPSIETQMFKCSKIECSQPHTKPGTCSGWGDPHYTTFDGLRYDFQGDCKYTLVRALNGAFKIEVKNVRTSPTSSVSVTRYADVYVGNDVIRLGPGTNVKVNSIPVTTFPYNTAFYSIDVSGANILFNCPVMSLNIVFRYGISVSLGRQWMDMVDGLCKNFDDNQPNDCSDASGTDLTGQPNKGTLLGDSYQVLDPEDPRCDSSLNDDLPNPCKTDEEMEEAKVICQEVVNPDGIFAECVGRMSDAFLENFVKDCMVDHCDNPENICDIVSKFAEACKQEGVDTPMWREEFDCQMECGENEEYLANGPGCERKCLERDQTYCNTPPREGCFCKTGYIRCNGTCIIGKDYCPPRTDPRYGGNPAFMCCMHSTWYWPFGGSSYSSQDIPDGDFIERWCPKGQVFKVFSHHECGCVEDEKPCVWGQWSRWNVQCPLCPKCGPGFVICKRTRTRKGENCEPDFQTQTETYRQPCDHPPCCVWLEWSAWSDYKCPACPKCGGGAVTCVRSRSRRGPNCEPNFQTELESISRKCDTPPCCIWSVWSRWVESCPLCPKCGGGSIQCRRTRNRQGKFCTPNFQSQSETFNKICFTPKCCYWGPWSTSLCTACRGGFIDIQGPVKKRGISDRIEPITIGPIIPIDKCIGTRTCTQTRKCICPEILVPEKIPIPQKRDVDSDVAKSEKKRADPLDLIKVPISINGCVGSSIQSRMERCVYSSRFCNIE</sequence>
<dbReference type="PROSITE" id="PS51233">
    <property type="entry name" value="VWFD"/>
    <property type="match status" value="1"/>
</dbReference>
<name>A0A8J1TJM2_OWEFU</name>
<dbReference type="PANTHER" id="PTHR11339">
    <property type="entry name" value="EXTRACELLULAR MATRIX GLYCOPROTEIN RELATED"/>
    <property type="match status" value="1"/>
</dbReference>
<gene>
    <name evidence="3" type="ORF">OFUS_LOCUS5086</name>
</gene>
<reference evidence="3" key="1">
    <citation type="submission" date="2022-03" db="EMBL/GenBank/DDBJ databases">
        <authorList>
            <person name="Martin C."/>
        </authorList>
    </citation>
    <scope>NUCLEOTIDE SEQUENCE</scope>
</reference>
<dbReference type="InterPro" id="IPR050780">
    <property type="entry name" value="Mucin_vWF_Thrombospondin_sf"/>
</dbReference>
<keyword evidence="1" id="KW-1015">Disulfide bond</keyword>
<accession>A0A8J1TJM2</accession>
<dbReference type="CDD" id="cd19941">
    <property type="entry name" value="TIL"/>
    <property type="match status" value="1"/>
</dbReference>
<dbReference type="InterPro" id="IPR001846">
    <property type="entry name" value="VWF_type-D"/>
</dbReference>
<dbReference type="Proteomes" id="UP000749559">
    <property type="component" value="Unassembled WGS sequence"/>
</dbReference>
<comment type="caution">
    <text evidence="3">The sequence shown here is derived from an EMBL/GenBank/DDBJ whole genome shotgun (WGS) entry which is preliminary data.</text>
</comment>
<dbReference type="SMART" id="SM00216">
    <property type="entry name" value="VWD"/>
    <property type="match status" value="1"/>
</dbReference>
<evidence type="ECO:0000313" key="3">
    <source>
        <dbReference type="EMBL" id="CAH1778121.1"/>
    </source>
</evidence>
<proteinExistence type="predicted"/>
<dbReference type="OrthoDB" id="6152181at2759"/>
<dbReference type="InterPro" id="IPR036084">
    <property type="entry name" value="Ser_inhib-like_sf"/>
</dbReference>
<dbReference type="SMART" id="SM00832">
    <property type="entry name" value="C8"/>
    <property type="match status" value="1"/>
</dbReference>
<dbReference type="SUPFAM" id="SSF57567">
    <property type="entry name" value="Serine protease inhibitors"/>
    <property type="match status" value="1"/>
</dbReference>
<dbReference type="Pfam" id="PF00094">
    <property type="entry name" value="VWD"/>
    <property type="match status" value="1"/>
</dbReference>
<evidence type="ECO:0000256" key="1">
    <source>
        <dbReference type="ARBA" id="ARBA00023157"/>
    </source>
</evidence>
<keyword evidence="2" id="KW-0325">Glycoprotein</keyword>
<dbReference type="PANTHER" id="PTHR11339:SF402">
    <property type="entry name" value="VWFD DOMAIN-CONTAINING PROTEIN"/>
    <property type="match status" value="1"/>
</dbReference>
<dbReference type="InterPro" id="IPR000884">
    <property type="entry name" value="TSP1_rpt"/>
</dbReference>
<evidence type="ECO:0000256" key="2">
    <source>
        <dbReference type="ARBA" id="ARBA00023180"/>
    </source>
</evidence>